<gene>
    <name evidence="2" type="ORF">BDV96DRAFT_481557</name>
</gene>
<dbReference type="SMART" id="SM01060">
    <property type="entry name" value="Catalase"/>
    <property type="match status" value="1"/>
</dbReference>
<proteinExistence type="predicted"/>
<dbReference type="GO" id="GO:0042542">
    <property type="term" value="P:response to hydrogen peroxide"/>
    <property type="evidence" value="ECO:0007669"/>
    <property type="project" value="TreeGrafter"/>
</dbReference>
<dbReference type="SUPFAM" id="SSF56634">
    <property type="entry name" value="Heme-dependent catalase-like"/>
    <property type="match status" value="1"/>
</dbReference>
<evidence type="ECO:0000313" key="3">
    <source>
        <dbReference type="Proteomes" id="UP000799770"/>
    </source>
</evidence>
<dbReference type="GO" id="GO:0005777">
    <property type="term" value="C:peroxisome"/>
    <property type="evidence" value="ECO:0007669"/>
    <property type="project" value="TreeGrafter"/>
</dbReference>
<feature type="domain" description="Catalase core" evidence="1">
    <location>
        <begin position="11"/>
        <end position="335"/>
    </location>
</feature>
<dbReference type="PROSITE" id="PS51402">
    <property type="entry name" value="CATALASE_3"/>
    <property type="match status" value="1"/>
</dbReference>
<dbReference type="InterPro" id="IPR018028">
    <property type="entry name" value="Catalase"/>
</dbReference>
<sequence>MSSLENPVSIETAKGIIGQFKGTQAGGAPPGFRPVHAKGILLTGTFTPTRIASTLTQAPHFSLPSVGITARFSGVTGIPTTPDTDPLGLPGGFAIRFHLPEHDNSPEQEHQPHTDIISLGSPLFPTRTPEEFLRFLQATAASPVGAPSPTPLEEFLKTHPVAKRFIESQNQFARGVATRTYWAQHAFRLINAKGVSKFVRYQLRPVGGNEFLGPEQVIGKGPNYLYDELPVWVAEGRVEFRLVAQIAAEDDKTDDITVLWPDSREVVELGTVKLDTILPEEEQDDEQNKIVFDPMPRVVGIEPSADPILPVRSAAYLMSGRERRVARVELKHRLCAR</sequence>
<dbReference type="PANTHER" id="PTHR11465:SF62">
    <property type="entry name" value="CATALASE T"/>
    <property type="match status" value="1"/>
</dbReference>
<dbReference type="Gene3D" id="1.20.1280.120">
    <property type="match status" value="1"/>
</dbReference>
<dbReference type="AlphaFoldDB" id="A0A6A5ZU70"/>
<evidence type="ECO:0000313" key="2">
    <source>
        <dbReference type="EMBL" id="KAF2122816.1"/>
    </source>
</evidence>
<dbReference type="GO" id="GO:0005739">
    <property type="term" value="C:mitochondrion"/>
    <property type="evidence" value="ECO:0007669"/>
    <property type="project" value="TreeGrafter"/>
</dbReference>
<dbReference type="PANTHER" id="PTHR11465">
    <property type="entry name" value="CATALASE"/>
    <property type="match status" value="1"/>
</dbReference>
<evidence type="ECO:0000259" key="1">
    <source>
        <dbReference type="SMART" id="SM01060"/>
    </source>
</evidence>
<dbReference type="InterPro" id="IPR020835">
    <property type="entry name" value="Catalase_sf"/>
</dbReference>
<dbReference type="Gene3D" id="2.40.180.10">
    <property type="entry name" value="Catalase core domain"/>
    <property type="match status" value="1"/>
</dbReference>
<dbReference type="CDD" id="cd08153">
    <property type="entry name" value="srpA_like"/>
    <property type="match status" value="1"/>
</dbReference>
<dbReference type="EMBL" id="ML977310">
    <property type="protein sequence ID" value="KAF2122816.1"/>
    <property type="molecule type" value="Genomic_DNA"/>
</dbReference>
<reference evidence="2" key="1">
    <citation type="journal article" date="2020" name="Stud. Mycol.">
        <title>101 Dothideomycetes genomes: a test case for predicting lifestyles and emergence of pathogens.</title>
        <authorList>
            <person name="Haridas S."/>
            <person name="Albert R."/>
            <person name="Binder M."/>
            <person name="Bloem J."/>
            <person name="Labutti K."/>
            <person name="Salamov A."/>
            <person name="Andreopoulos B."/>
            <person name="Baker S."/>
            <person name="Barry K."/>
            <person name="Bills G."/>
            <person name="Bluhm B."/>
            <person name="Cannon C."/>
            <person name="Castanera R."/>
            <person name="Culley D."/>
            <person name="Daum C."/>
            <person name="Ezra D."/>
            <person name="Gonzalez J."/>
            <person name="Henrissat B."/>
            <person name="Kuo A."/>
            <person name="Liang C."/>
            <person name="Lipzen A."/>
            <person name="Lutzoni F."/>
            <person name="Magnuson J."/>
            <person name="Mondo S."/>
            <person name="Nolan M."/>
            <person name="Ohm R."/>
            <person name="Pangilinan J."/>
            <person name="Park H.-J."/>
            <person name="Ramirez L."/>
            <person name="Alfaro M."/>
            <person name="Sun H."/>
            <person name="Tritt A."/>
            <person name="Yoshinaga Y."/>
            <person name="Zwiers L.-H."/>
            <person name="Turgeon B."/>
            <person name="Goodwin S."/>
            <person name="Spatafora J."/>
            <person name="Crous P."/>
            <person name="Grigoriev I."/>
        </authorList>
    </citation>
    <scope>NUCLEOTIDE SEQUENCE</scope>
    <source>
        <strain evidence="2">CBS 627.86</strain>
    </source>
</reference>
<organism evidence="2 3">
    <name type="scientific">Lophiotrema nucula</name>
    <dbReference type="NCBI Taxonomy" id="690887"/>
    <lineage>
        <taxon>Eukaryota</taxon>
        <taxon>Fungi</taxon>
        <taxon>Dikarya</taxon>
        <taxon>Ascomycota</taxon>
        <taxon>Pezizomycotina</taxon>
        <taxon>Dothideomycetes</taxon>
        <taxon>Pleosporomycetidae</taxon>
        <taxon>Pleosporales</taxon>
        <taxon>Lophiotremataceae</taxon>
        <taxon>Lophiotrema</taxon>
    </lineage>
</organism>
<dbReference type="Proteomes" id="UP000799770">
    <property type="component" value="Unassembled WGS sequence"/>
</dbReference>
<protein>
    <submittedName>
        <fullName evidence="2">Catalase related subgroup</fullName>
    </submittedName>
</protein>
<dbReference type="GO" id="GO:0004096">
    <property type="term" value="F:catalase activity"/>
    <property type="evidence" value="ECO:0007669"/>
    <property type="project" value="InterPro"/>
</dbReference>
<name>A0A6A5ZU70_9PLEO</name>
<dbReference type="OrthoDB" id="2379805at2759"/>
<dbReference type="PIRSF" id="PIRSF000296">
    <property type="entry name" value="SrpA"/>
    <property type="match status" value="1"/>
</dbReference>
<keyword evidence="3" id="KW-1185">Reference proteome</keyword>
<dbReference type="InterPro" id="IPR024168">
    <property type="entry name" value="Catalase_SrpA-type_pred"/>
</dbReference>
<dbReference type="Pfam" id="PF00199">
    <property type="entry name" value="Catalase"/>
    <property type="match status" value="1"/>
</dbReference>
<dbReference type="InterPro" id="IPR011614">
    <property type="entry name" value="Catalase_core"/>
</dbReference>
<accession>A0A6A5ZU70</accession>
<dbReference type="GO" id="GO:0042744">
    <property type="term" value="P:hydrogen peroxide catabolic process"/>
    <property type="evidence" value="ECO:0007669"/>
    <property type="project" value="TreeGrafter"/>
</dbReference>
<dbReference type="GO" id="GO:0020037">
    <property type="term" value="F:heme binding"/>
    <property type="evidence" value="ECO:0007669"/>
    <property type="project" value="InterPro"/>
</dbReference>